<proteinExistence type="predicted"/>
<gene>
    <name evidence="2" type="ORF">ABMA28_003410</name>
</gene>
<organism evidence="2 3">
    <name type="scientific">Loxostege sticticalis</name>
    <name type="common">Beet webworm moth</name>
    <dbReference type="NCBI Taxonomy" id="481309"/>
    <lineage>
        <taxon>Eukaryota</taxon>
        <taxon>Metazoa</taxon>
        <taxon>Ecdysozoa</taxon>
        <taxon>Arthropoda</taxon>
        <taxon>Hexapoda</taxon>
        <taxon>Insecta</taxon>
        <taxon>Pterygota</taxon>
        <taxon>Neoptera</taxon>
        <taxon>Endopterygota</taxon>
        <taxon>Lepidoptera</taxon>
        <taxon>Glossata</taxon>
        <taxon>Ditrysia</taxon>
        <taxon>Pyraloidea</taxon>
        <taxon>Crambidae</taxon>
        <taxon>Pyraustinae</taxon>
        <taxon>Loxostege</taxon>
    </lineage>
</organism>
<evidence type="ECO:0000313" key="3">
    <source>
        <dbReference type="Proteomes" id="UP001549921"/>
    </source>
</evidence>
<protein>
    <submittedName>
        <fullName evidence="2">Uncharacterized protein</fullName>
    </submittedName>
</protein>
<evidence type="ECO:0000256" key="1">
    <source>
        <dbReference type="SAM" id="SignalP"/>
    </source>
</evidence>
<feature type="signal peptide" evidence="1">
    <location>
        <begin position="1"/>
        <end position="19"/>
    </location>
</feature>
<accession>A0ABD0SYF9</accession>
<dbReference type="Proteomes" id="UP001549921">
    <property type="component" value="Unassembled WGS sequence"/>
</dbReference>
<comment type="caution">
    <text evidence="2">The sequence shown here is derived from an EMBL/GenBank/DDBJ whole genome shotgun (WGS) entry which is preliminary data.</text>
</comment>
<dbReference type="EMBL" id="JBEDNZ010000014">
    <property type="protein sequence ID" value="KAL0829937.1"/>
    <property type="molecule type" value="Genomic_DNA"/>
</dbReference>
<keyword evidence="1" id="KW-0732">Signal</keyword>
<name>A0ABD0SYF9_LOXSC</name>
<feature type="chain" id="PRO_5044842762" evidence="1">
    <location>
        <begin position="20"/>
        <end position="203"/>
    </location>
</feature>
<reference evidence="2 3" key="1">
    <citation type="submission" date="2024-06" db="EMBL/GenBank/DDBJ databases">
        <title>A chromosome-level genome assembly of beet webworm, Loxostege sticticalis.</title>
        <authorList>
            <person name="Zhang Y."/>
        </authorList>
    </citation>
    <scope>NUCLEOTIDE SEQUENCE [LARGE SCALE GENOMIC DNA]</scope>
    <source>
        <strain evidence="2">AQ028</strain>
        <tissue evidence="2">Male pupae</tissue>
    </source>
</reference>
<evidence type="ECO:0000313" key="2">
    <source>
        <dbReference type="EMBL" id="KAL0829937.1"/>
    </source>
</evidence>
<sequence length="203" mass="22591">MKGKICLFIALVGLCNVYAQNSFSFTEDNFSYPCESSDDIEECIRDYFSESGDCEKSSHGDGEPIPNQSQNAYFSKSNITVLATKANVMYINPQIRAFYINENTSNLVFAVEFDAIIMDSEYTSFRFHQVAREPIITGDAVNASYHPTIFSSLLALYLDIPTAVKEAFLTGAPHFFALYLQKYFCDFGISLNSSGVGNTIGML</sequence>
<dbReference type="AlphaFoldDB" id="A0ABD0SYF9"/>